<protein>
    <submittedName>
        <fullName evidence="1">Uncharacterized protein</fullName>
    </submittedName>
</protein>
<organism evidence="1 2">
    <name type="scientific">Aureibaculum algae</name>
    <dbReference type="NCBI Taxonomy" id="2584122"/>
    <lineage>
        <taxon>Bacteria</taxon>
        <taxon>Pseudomonadati</taxon>
        <taxon>Bacteroidota</taxon>
        <taxon>Flavobacteriia</taxon>
        <taxon>Flavobacteriales</taxon>
        <taxon>Flavobacteriaceae</taxon>
        <taxon>Aureibaculum</taxon>
    </lineage>
</organism>
<dbReference type="RefSeq" id="WP_138951438.1">
    <property type="nucleotide sequence ID" value="NZ_CP040749.1"/>
</dbReference>
<proteinExistence type="predicted"/>
<dbReference type="AlphaFoldDB" id="A0A5B7TW33"/>
<name>A0A5B7TW33_9FLAO</name>
<dbReference type="Proteomes" id="UP000306229">
    <property type="component" value="Chromosome"/>
</dbReference>
<evidence type="ECO:0000313" key="1">
    <source>
        <dbReference type="EMBL" id="QCX40428.1"/>
    </source>
</evidence>
<gene>
    <name evidence="1" type="ORF">FF125_18990</name>
</gene>
<dbReference type="KEGG" id="fbe:FF125_18990"/>
<dbReference type="OrthoDB" id="1438925at2"/>
<accession>A0A5B7TW33</accession>
<reference evidence="1 2" key="1">
    <citation type="submission" date="2019-05" db="EMBL/GenBank/DDBJ databases">
        <title>Algicella ahnfeltiae gen. nov., sp. nov., a novel marine bacterium of the family Flavobacteriaceae isolated from a red alga.</title>
        <authorList>
            <person name="Nedashkovskaya O.I."/>
            <person name="Kukhlevskiy A.D."/>
            <person name="Kim S.-G."/>
            <person name="Zhukova N.V."/>
            <person name="Mikhailov V.V."/>
        </authorList>
    </citation>
    <scope>NUCLEOTIDE SEQUENCE [LARGE SCALE GENOMIC DNA]</scope>
    <source>
        <strain evidence="1 2">10Alg115</strain>
    </source>
</reference>
<dbReference type="EMBL" id="CP040749">
    <property type="protein sequence ID" value="QCX40428.1"/>
    <property type="molecule type" value="Genomic_DNA"/>
</dbReference>
<keyword evidence="2" id="KW-1185">Reference proteome</keyword>
<sequence length="118" mass="13237">MKRKLQPEYNSLENIKQFLKTKTSMDCSIQQDQWVDDGEMMLTAGKQCIVIKKSGTAGAKVVLKENNIVDIRPIAPSTYINTLTQRGILAMLIHAIISGSQNKVANEVENYLLEIQNN</sequence>
<evidence type="ECO:0000313" key="2">
    <source>
        <dbReference type="Proteomes" id="UP000306229"/>
    </source>
</evidence>